<reference evidence="8 9" key="1">
    <citation type="submission" date="2016-10" db="EMBL/GenBank/DDBJ databases">
        <authorList>
            <person name="de Groot N.N."/>
        </authorList>
    </citation>
    <scope>NUCLEOTIDE SEQUENCE [LARGE SCALE GENOMIC DNA]</scope>
    <source>
        <strain evidence="8 9">DSM 20117</strain>
    </source>
</reference>
<evidence type="ECO:0000256" key="5">
    <source>
        <dbReference type="ARBA" id="ARBA00022989"/>
    </source>
</evidence>
<feature type="transmembrane region" description="Helical" evidence="7">
    <location>
        <begin position="322"/>
        <end position="342"/>
    </location>
</feature>
<dbReference type="CDD" id="cd06173">
    <property type="entry name" value="MFS_MefA_like"/>
    <property type="match status" value="1"/>
</dbReference>
<evidence type="ECO:0000256" key="2">
    <source>
        <dbReference type="ARBA" id="ARBA00022448"/>
    </source>
</evidence>
<evidence type="ECO:0000256" key="7">
    <source>
        <dbReference type="SAM" id="Phobius"/>
    </source>
</evidence>
<evidence type="ECO:0000256" key="1">
    <source>
        <dbReference type="ARBA" id="ARBA00004429"/>
    </source>
</evidence>
<keyword evidence="3" id="KW-1003">Cell membrane</keyword>
<keyword evidence="2" id="KW-0813">Transport</keyword>
<evidence type="ECO:0000256" key="6">
    <source>
        <dbReference type="ARBA" id="ARBA00023136"/>
    </source>
</evidence>
<feature type="transmembrane region" description="Helical" evidence="7">
    <location>
        <begin position="175"/>
        <end position="195"/>
    </location>
</feature>
<feature type="transmembrane region" description="Helical" evidence="7">
    <location>
        <begin position="21"/>
        <end position="43"/>
    </location>
</feature>
<protein>
    <submittedName>
        <fullName evidence="8">MFS transporter, ENTS family, enterobactin (Siderophore) exporter</fullName>
    </submittedName>
</protein>
<evidence type="ECO:0000313" key="8">
    <source>
        <dbReference type="EMBL" id="SDQ92262.1"/>
    </source>
</evidence>
<dbReference type="EMBL" id="FNKH01000002">
    <property type="protein sequence ID" value="SDQ92262.1"/>
    <property type="molecule type" value="Genomic_DNA"/>
</dbReference>
<evidence type="ECO:0000256" key="3">
    <source>
        <dbReference type="ARBA" id="ARBA00022475"/>
    </source>
</evidence>
<evidence type="ECO:0000313" key="9">
    <source>
        <dbReference type="Proteomes" id="UP000181917"/>
    </source>
</evidence>
<dbReference type="Gene3D" id="1.20.1250.20">
    <property type="entry name" value="MFS general substrate transporter like domains"/>
    <property type="match status" value="1"/>
</dbReference>
<accession>A0A1H1EU49</accession>
<evidence type="ECO:0000256" key="4">
    <source>
        <dbReference type="ARBA" id="ARBA00022692"/>
    </source>
</evidence>
<feature type="transmembrane region" description="Helical" evidence="7">
    <location>
        <begin position="288"/>
        <end position="310"/>
    </location>
</feature>
<keyword evidence="4 7" id="KW-0812">Transmembrane</keyword>
<dbReference type="SUPFAM" id="SSF103473">
    <property type="entry name" value="MFS general substrate transporter"/>
    <property type="match status" value="1"/>
</dbReference>
<feature type="transmembrane region" description="Helical" evidence="7">
    <location>
        <begin position="228"/>
        <end position="251"/>
    </location>
</feature>
<name>A0A1H1EU49_9MICC</name>
<dbReference type="OrthoDB" id="5494559at2"/>
<dbReference type="Proteomes" id="UP000181917">
    <property type="component" value="Unassembled WGS sequence"/>
</dbReference>
<dbReference type="AlphaFoldDB" id="A0A1H1EU49"/>
<keyword evidence="6 7" id="KW-0472">Membrane</keyword>
<dbReference type="STRING" id="37928.SAMN04489742_3093"/>
<feature type="transmembrane region" description="Helical" evidence="7">
    <location>
        <begin position="257"/>
        <end position="276"/>
    </location>
</feature>
<gene>
    <name evidence="8" type="ORF">SAMN04489742_3093</name>
</gene>
<feature type="transmembrane region" description="Helical" evidence="7">
    <location>
        <begin position="145"/>
        <end position="169"/>
    </location>
</feature>
<keyword evidence="5 7" id="KW-1133">Transmembrane helix</keyword>
<feature type="transmembrane region" description="Helical" evidence="7">
    <location>
        <begin position="82"/>
        <end position="102"/>
    </location>
</feature>
<feature type="transmembrane region" description="Helical" evidence="7">
    <location>
        <begin position="363"/>
        <end position="382"/>
    </location>
</feature>
<proteinExistence type="predicted"/>
<dbReference type="PANTHER" id="PTHR23513:SF9">
    <property type="entry name" value="ENTEROBACTIN EXPORTER ENTS"/>
    <property type="match status" value="1"/>
</dbReference>
<dbReference type="RefSeq" id="WP_074701208.1">
    <property type="nucleotide sequence ID" value="NZ_CP018863.1"/>
</dbReference>
<feature type="transmembrane region" description="Helical" evidence="7">
    <location>
        <begin position="388"/>
        <end position="409"/>
    </location>
</feature>
<comment type="subcellular location">
    <subcellularLocation>
        <location evidence="1">Cell inner membrane</location>
        <topology evidence="1">Multi-pass membrane protein</topology>
    </subcellularLocation>
</comment>
<keyword evidence="9" id="KW-1185">Reference proteome</keyword>
<dbReference type="GO" id="GO:0005886">
    <property type="term" value="C:plasma membrane"/>
    <property type="evidence" value="ECO:0007669"/>
    <property type="project" value="UniProtKB-SubCell"/>
</dbReference>
<dbReference type="PANTHER" id="PTHR23513">
    <property type="entry name" value="INTEGRAL MEMBRANE EFFLUX PROTEIN-RELATED"/>
    <property type="match status" value="1"/>
</dbReference>
<sequence>MPKLFADTTPLKESLDFRRMWIGTSLSSIGAQLTLVAVSLEVYQLTQSTLAVGAIGIVGLVPLVLAGLYGGSVVDAHDRRKVALYSGLVLWACAGLFALHAWSGLGQVWLLYVLIAIHSAAAGLNQPARSAIVPRLVRREILPAANALTMMTFGLGMTIGPLLAGVLVANVGFGWTYTIDVVTFTAAIWAVFRLPPIPPEGEVRKAGLRSVLEGLQFLRTRPNIRMTFLVDMAAMVLAQPRALMPAIGALVIGGGEATAGILLAAVAAGAFLAALFSGPLGQIRRQGLAVLWCVAVWGAAVSAFGIVVVLAGRAEAAADGSISTWLVPAVACLMVAGAADTVSGVFRNTILQSATPDAMRGRLQGIFIVVVAGGPRLGDAVAGGNGEWLGEGFAAVAGGAGCIVAVWLLHKWQPRFARYDDRNPEP</sequence>
<dbReference type="KEGG" id="acry:AC20117_02010"/>
<dbReference type="InterPro" id="IPR036259">
    <property type="entry name" value="MFS_trans_sf"/>
</dbReference>
<feature type="transmembrane region" description="Helical" evidence="7">
    <location>
        <begin position="108"/>
        <end position="124"/>
    </location>
</feature>
<dbReference type="InterPro" id="IPR010290">
    <property type="entry name" value="TM_effector"/>
</dbReference>
<organism evidence="8 9">
    <name type="scientific">Crystallibacter crystallopoietes</name>
    <dbReference type="NCBI Taxonomy" id="37928"/>
    <lineage>
        <taxon>Bacteria</taxon>
        <taxon>Bacillati</taxon>
        <taxon>Actinomycetota</taxon>
        <taxon>Actinomycetes</taxon>
        <taxon>Micrococcales</taxon>
        <taxon>Micrococcaceae</taxon>
        <taxon>Crystallibacter</taxon>
    </lineage>
</organism>
<dbReference type="Pfam" id="PF05977">
    <property type="entry name" value="MFS_3"/>
    <property type="match status" value="1"/>
</dbReference>
<feature type="transmembrane region" description="Helical" evidence="7">
    <location>
        <begin position="49"/>
        <end position="70"/>
    </location>
</feature>